<protein>
    <submittedName>
        <fullName evidence="1">Uncharacterized protein</fullName>
    </submittedName>
</protein>
<evidence type="ECO:0000313" key="1">
    <source>
        <dbReference type="EMBL" id="GAI44429.1"/>
    </source>
</evidence>
<organism evidence="1">
    <name type="scientific">marine sediment metagenome</name>
    <dbReference type="NCBI Taxonomy" id="412755"/>
    <lineage>
        <taxon>unclassified sequences</taxon>
        <taxon>metagenomes</taxon>
        <taxon>ecological metagenomes</taxon>
    </lineage>
</organism>
<proteinExistence type="predicted"/>
<name>X1QME0_9ZZZZ</name>
<gene>
    <name evidence="1" type="ORF">S06H3_39430</name>
</gene>
<comment type="caution">
    <text evidence="1">The sequence shown here is derived from an EMBL/GenBank/DDBJ whole genome shotgun (WGS) entry which is preliminary data.</text>
</comment>
<accession>X1QME0</accession>
<reference evidence="1" key="1">
    <citation type="journal article" date="2014" name="Front. Microbiol.">
        <title>High frequency of phylogenetically diverse reductive dehalogenase-homologous genes in deep subseafloor sedimentary metagenomes.</title>
        <authorList>
            <person name="Kawai M."/>
            <person name="Futagami T."/>
            <person name="Toyoda A."/>
            <person name="Takaki Y."/>
            <person name="Nishi S."/>
            <person name="Hori S."/>
            <person name="Arai W."/>
            <person name="Tsubouchi T."/>
            <person name="Morono Y."/>
            <person name="Uchiyama I."/>
            <person name="Ito T."/>
            <person name="Fujiyama A."/>
            <person name="Inagaki F."/>
            <person name="Takami H."/>
        </authorList>
    </citation>
    <scope>NUCLEOTIDE SEQUENCE</scope>
    <source>
        <strain evidence="1">Expedition CK06-06</strain>
    </source>
</reference>
<dbReference type="AlphaFoldDB" id="X1QME0"/>
<dbReference type="EMBL" id="BARV01024120">
    <property type="protein sequence ID" value="GAI44429.1"/>
    <property type="molecule type" value="Genomic_DNA"/>
</dbReference>
<sequence>MRLIITVQGDIDDETEGQRITDAVKISLAPFEELDLQVNSKVVQAIEPS</sequence>